<feature type="domain" description="Cyclin-dependent kinase inhibitor" evidence="4">
    <location>
        <begin position="180"/>
        <end position="222"/>
    </location>
</feature>
<evidence type="ECO:0000256" key="3">
    <source>
        <dbReference type="SAM" id="MobiDB-lite"/>
    </source>
</evidence>
<dbReference type="GO" id="GO:0004861">
    <property type="term" value="F:cyclin-dependent protein serine/threonine kinase inhibitor activity"/>
    <property type="evidence" value="ECO:0007669"/>
    <property type="project" value="InterPro"/>
</dbReference>
<dbReference type="PIRSF" id="PIRSF017811">
    <property type="entry name" value="CDK_inhib_pln"/>
    <property type="match status" value="1"/>
</dbReference>
<accession>A0AAV9A939</accession>
<evidence type="ECO:0000256" key="2">
    <source>
        <dbReference type="ARBA" id="ARBA00023013"/>
    </source>
</evidence>
<keyword evidence="2 5" id="KW-0649">Protein kinase inhibitor</keyword>
<dbReference type="GO" id="GO:0051726">
    <property type="term" value="P:regulation of cell cycle"/>
    <property type="evidence" value="ECO:0007669"/>
    <property type="project" value="InterPro"/>
</dbReference>
<dbReference type="Pfam" id="PF02234">
    <property type="entry name" value="CDI"/>
    <property type="match status" value="1"/>
</dbReference>
<evidence type="ECO:0000313" key="6">
    <source>
        <dbReference type="Proteomes" id="UP001179952"/>
    </source>
</evidence>
<feature type="region of interest" description="Disordered" evidence="3">
    <location>
        <begin position="41"/>
        <end position="116"/>
    </location>
</feature>
<dbReference type="PANTHER" id="PTHR46776">
    <property type="entry name" value="CYCLIN-DEPENDENT KINASE INHIBITOR 4-RELATED"/>
    <property type="match status" value="1"/>
</dbReference>
<dbReference type="InterPro" id="IPR044898">
    <property type="entry name" value="CDI_dom_sf"/>
</dbReference>
<dbReference type="InterPro" id="IPR003175">
    <property type="entry name" value="CDI_dom"/>
</dbReference>
<proteinExistence type="inferred from homology"/>
<dbReference type="GO" id="GO:0005634">
    <property type="term" value="C:nucleus"/>
    <property type="evidence" value="ECO:0007669"/>
    <property type="project" value="InterPro"/>
</dbReference>
<protein>
    <submittedName>
        <fullName evidence="5">Cyclin-dependent kinase inhibitor 3</fullName>
    </submittedName>
</protein>
<comment type="similarity">
    <text evidence="1">Belongs to the CDI family. ICK/KRP subfamily.</text>
</comment>
<comment type="caution">
    <text evidence="5">The sequence shown here is derived from an EMBL/GenBank/DDBJ whole genome shotgun (WGS) entry which is preliminary data.</text>
</comment>
<evidence type="ECO:0000256" key="1">
    <source>
        <dbReference type="ARBA" id="ARBA00010274"/>
    </source>
</evidence>
<keyword evidence="6" id="KW-1185">Reference proteome</keyword>
<reference evidence="5" key="1">
    <citation type="journal article" date="2023" name="Nat. Commun.">
        <title>Diploid and tetraploid genomes of Acorus and the evolution of monocots.</title>
        <authorList>
            <person name="Ma L."/>
            <person name="Liu K.W."/>
            <person name="Li Z."/>
            <person name="Hsiao Y.Y."/>
            <person name="Qi Y."/>
            <person name="Fu T."/>
            <person name="Tang G.D."/>
            <person name="Zhang D."/>
            <person name="Sun W.H."/>
            <person name="Liu D.K."/>
            <person name="Li Y."/>
            <person name="Chen G.Z."/>
            <person name="Liu X.D."/>
            <person name="Liao X.Y."/>
            <person name="Jiang Y.T."/>
            <person name="Yu X."/>
            <person name="Hao Y."/>
            <person name="Huang J."/>
            <person name="Zhao X.W."/>
            <person name="Ke S."/>
            <person name="Chen Y.Y."/>
            <person name="Wu W.L."/>
            <person name="Hsu J.L."/>
            <person name="Lin Y.F."/>
            <person name="Huang M.D."/>
            <person name="Li C.Y."/>
            <person name="Huang L."/>
            <person name="Wang Z.W."/>
            <person name="Zhao X."/>
            <person name="Zhong W.Y."/>
            <person name="Peng D.H."/>
            <person name="Ahmad S."/>
            <person name="Lan S."/>
            <person name="Zhang J.S."/>
            <person name="Tsai W.C."/>
            <person name="Van de Peer Y."/>
            <person name="Liu Z.J."/>
        </authorList>
    </citation>
    <scope>NUCLEOTIDE SEQUENCE</scope>
    <source>
        <strain evidence="5">SCP</strain>
    </source>
</reference>
<evidence type="ECO:0000313" key="5">
    <source>
        <dbReference type="EMBL" id="KAK1260773.1"/>
    </source>
</evidence>
<dbReference type="AlphaFoldDB" id="A0AAV9A939"/>
<organism evidence="5 6">
    <name type="scientific">Acorus gramineus</name>
    <name type="common">Dwarf sweet flag</name>
    <dbReference type="NCBI Taxonomy" id="55184"/>
    <lineage>
        <taxon>Eukaryota</taxon>
        <taxon>Viridiplantae</taxon>
        <taxon>Streptophyta</taxon>
        <taxon>Embryophyta</taxon>
        <taxon>Tracheophyta</taxon>
        <taxon>Spermatophyta</taxon>
        <taxon>Magnoliopsida</taxon>
        <taxon>Liliopsida</taxon>
        <taxon>Acoraceae</taxon>
        <taxon>Acorus</taxon>
    </lineage>
</organism>
<feature type="compositionally biased region" description="Basic and acidic residues" evidence="3">
    <location>
        <begin position="82"/>
        <end position="92"/>
    </location>
</feature>
<dbReference type="InterPro" id="IPR044275">
    <property type="entry name" value="KRP"/>
</dbReference>
<dbReference type="Proteomes" id="UP001179952">
    <property type="component" value="Unassembled WGS sequence"/>
</dbReference>
<reference evidence="5" key="2">
    <citation type="submission" date="2023-06" db="EMBL/GenBank/DDBJ databases">
        <authorList>
            <person name="Ma L."/>
            <person name="Liu K.-W."/>
            <person name="Li Z."/>
            <person name="Hsiao Y.-Y."/>
            <person name="Qi Y."/>
            <person name="Fu T."/>
            <person name="Tang G."/>
            <person name="Zhang D."/>
            <person name="Sun W.-H."/>
            <person name="Liu D.-K."/>
            <person name="Li Y."/>
            <person name="Chen G.-Z."/>
            <person name="Liu X.-D."/>
            <person name="Liao X.-Y."/>
            <person name="Jiang Y.-T."/>
            <person name="Yu X."/>
            <person name="Hao Y."/>
            <person name="Huang J."/>
            <person name="Zhao X.-W."/>
            <person name="Ke S."/>
            <person name="Chen Y.-Y."/>
            <person name="Wu W.-L."/>
            <person name="Hsu J.-L."/>
            <person name="Lin Y.-F."/>
            <person name="Huang M.-D."/>
            <person name="Li C.-Y."/>
            <person name="Huang L."/>
            <person name="Wang Z.-W."/>
            <person name="Zhao X."/>
            <person name="Zhong W.-Y."/>
            <person name="Peng D.-H."/>
            <person name="Ahmad S."/>
            <person name="Lan S."/>
            <person name="Zhang J.-S."/>
            <person name="Tsai W.-C."/>
            <person name="Van De Peer Y."/>
            <person name="Liu Z.-J."/>
        </authorList>
    </citation>
    <scope>NUCLEOTIDE SEQUENCE</scope>
    <source>
        <strain evidence="5">SCP</strain>
        <tissue evidence="5">Leaves</tissue>
    </source>
</reference>
<gene>
    <name evidence="5" type="ORF">QJS04_geneDACA002327</name>
</gene>
<sequence length="224" mass="24644">MGKYMKKSNISGEVAVMGVSQSTLGVHTRAKTLALSRLQKITSTPGSAVSAGGGEGGDDDSDGRYLQLRSRRLEKPAFVAPETKKPKDKERVSCSNANPNPRLTGANHEAATEGAGVEEASFGENMLESDERGRTTRETTPCSLIRCMETIITPGSTTRATKSAVRNRRIQNAAHRNILTAHEMEEFFAGAEKLQQKMFTEKYNYDLVNDIPLPGRYEWVELDY</sequence>
<evidence type="ECO:0000259" key="4">
    <source>
        <dbReference type="Pfam" id="PF02234"/>
    </source>
</evidence>
<dbReference type="Gene3D" id="4.10.365.10">
    <property type="entry name" value="p27"/>
    <property type="match status" value="1"/>
</dbReference>
<dbReference type="EMBL" id="JAUJYN010000011">
    <property type="protein sequence ID" value="KAK1260773.1"/>
    <property type="molecule type" value="Genomic_DNA"/>
</dbReference>
<name>A0AAV9A939_ACOGR</name>